<dbReference type="OrthoDB" id="7872756at2"/>
<proteinExistence type="predicted"/>
<keyword evidence="2" id="KW-1185">Reference proteome</keyword>
<name>A0A0V7ZC20_9CYAN</name>
<evidence type="ECO:0000313" key="2">
    <source>
        <dbReference type="Proteomes" id="UP000053372"/>
    </source>
</evidence>
<organism evidence="1 2">
    <name type="scientific">Mastigocoleus testarum BC008</name>
    <dbReference type="NCBI Taxonomy" id="371196"/>
    <lineage>
        <taxon>Bacteria</taxon>
        <taxon>Bacillati</taxon>
        <taxon>Cyanobacteriota</taxon>
        <taxon>Cyanophyceae</taxon>
        <taxon>Nostocales</taxon>
        <taxon>Hapalosiphonaceae</taxon>
        <taxon>Mastigocoleus</taxon>
    </lineage>
</organism>
<dbReference type="Proteomes" id="UP000053372">
    <property type="component" value="Unassembled WGS sequence"/>
</dbReference>
<dbReference type="PANTHER" id="PTHR47200">
    <property type="entry name" value="THYLAKOID LUMENAL 15 KDA PROTEIN 1, CHLOROPLASTIC"/>
    <property type="match status" value="1"/>
</dbReference>
<dbReference type="EMBL" id="LMTZ01000169">
    <property type="protein sequence ID" value="KST61862.1"/>
    <property type="molecule type" value="Genomic_DNA"/>
</dbReference>
<dbReference type="PANTHER" id="PTHR47200:SF2">
    <property type="entry name" value="THYLAKOID LUMENAL 15 KDA PROTEIN 1, CHLOROPLASTIC"/>
    <property type="match status" value="1"/>
</dbReference>
<dbReference type="InterPro" id="IPR001646">
    <property type="entry name" value="5peptide_repeat"/>
</dbReference>
<evidence type="ECO:0008006" key="3">
    <source>
        <dbReference type="Google" id="ProtNLM"/>
    </source>
</evidence>
<dbReference type="SUPFAM" id="SSF141571">
    <property type="entry name" value="Pentapeptide repeat-like"/>
    <property type="match status" value="1"/>
</dbReference>
<dbReference type="InterPro" id="IPR044213">
    <property type="entry name" value="At2g44920-like"/>
</dbReference>
<evidence type="ECO:0000313" key="1">
    <source>
        <dbReference type="EMBL" id="KST61862.1"/>
    </source>
</evidence>
<reference evidence="1 2" key="1">
    <citation type="journal article" date="2015" name="Genome Announc.">
        <title>Draft Genome of the Euendolithic (true boring) Cyanobacterium Mastigocoleus testarum strain BC008.</title>
        <authorList>
            <person name="Guida B.S."/>
            <person name="Garcia-Pichel F."/>
        </authorList>
    </citation>
    <scope>NUCLEOTIDE SEQUENCE [LARGE SCALE GENOMIC DNA]</scope>
    <source>
        <strain evidence="1 2">BC008</strain>
    </source>
</reference>
<accession>A0A0V7ZC20</accession>
<dbReference type="Pfam" id="PF00805">
    <property type="entry name" value="Pentapeptide"/>
    <property type="match status" value="2"/>
</dbReference>
<dbReference type="Gene3D" id="2.160.20.80">
    <property type="entry name" value="E3 ubiquitin-protein ligase SopA"/>
    <property type="match status" value="1"/>
</dbReference>
<protein>
    <recommendedName>
        <fullName evidence="3">Pentapeptide repeat-containing protein</fullName>
    </recommendedName>
</protein>
<gene>
    <name evidence="1" type="ORF">BC008_07420</name>
</gene>
<sequence>MTHYIDFKLKNKLKCIFNIFLSFVLMLSFCLINTQTSLAEEGKVNYTLTDLKYRDFSHQDLEGTSFAGAEMLGANFQDANLSGTILTKGSFLRANLKDANLSGAFSDRVNYNEADLSNAIFTDAMLSGSKFRDAIITGADFSYAIIDRYEVKLMCKYADGVNPVTGISTRESLECK</sequence>
<comment type="caution">
    <text evidence="1">The sequence shown here is derived from an EMBL/GenBank/DDBJ whole genome shotgun (WGS) entry which is preliminary data.</text>
</comment>
<dbReference type="AlphaFoldDB" id="A0A0V7ZC20"/>